<name>A0A1X2LC07_9MYCO</name>
<dbReference type="Pfam" id="PF22691">
    <property type="entry name" value="Thiolase_C_1"/>
    <property type="match status" value="1"/>
</dbReference>
<dbReference type="InterPro" id="IPR016039">
    <property type="entry name" value="Thiolase-like"/>
</dbReference>
<evidence type="ECO:0000256" key="1">
    <source>
        <dbReference type="SAM" id="MobiDB-lite"/>
    </source>
</evidence>
<organism evidence="5 6">
    <name type="scientific">Mycolicibacterium vulneris</name>
    <dbReference type="NCBI Taxonomy" id="547163"/>
    <lineage>
        <taxon>Bacteria</taxon>
        <taxon>Bacillati</taxon>
        <taxon>Actinomycetota</taxon>
        <taxon>Actinomycetes</taxon>
        <taxon>Mycobacteriales</taxon>
        <taxon>Mycobacteriaceae</taxon>
        <taxon>Mycolicibacterium</taxon>
    </lineage>
</organism>
<protein>
    <submittedName>
        <fullName evidence="5">3-ketoacyl-CoA thiolase</fullName>
    </submittedName>
</protein>
<evidence type="ECO:0000313" key="5">
    <source>
        <dbReference type="EMBL" id="OSC31508.1"/>
    </source>
</evidence>
<feature type="region of interest" description="Disordered" evidence="1">
    <location>
        <begin position="16"/>
        <end position="36"/>
    </location>
</feature>
<comment type="caution">
    <text evidence="5">The sequence shown here is derived from an EMBL/GenBank/DDBJ whole genome shotgun (WGS) entry which is preliminary data.</text>
</comment>
<evidence type="ECO:0000259" key="4">
    <source>
        <dbReference type="Pfam" id="PF22691"/>
    </source>
</evidence>
<gene>
    <name evidence="5" type="ORF">B8W69_03410</name>
</gene>
<dbReference type="SUPFAM" id="SSF50249">
    <property type="entry name" value="Nucleic acid-binding proteins"/>
    <property type="match status" value="1"/>
</dbReference>
<dbReference type="InterPro" id="IPR012340">
    <property type="entry name" value="NA-bd_OB-fold"/>
</dbReference>
<feature type="domain" description="Thiolase C-terminal" evidence="4">
    <location>
        <begin position="464"/>
        <end position="566"/>
    </location>
</feature>
<dbReference type="Pfam" id="PF12172">
    <property type="entry name" value="zf-ChsH2"/>
    <property type="match status" value="1"/>
</dbReference>
<dbReference type="InterPro" id="IPR002878">
    <property type="entry name" value="ChsH2_C"/>
</dbReference>
<dbReference type="EMBL" id="NCXM01000003">
    <property type="protein sequence ID" value="OSC31508.1"/>
    <property type="molecule type" value="Genomic_DNA"/>
</dbReference>
<keyword evidence="6" id="KW-1185">Reference proteome</keyword>
<dbReference type="Pfam" id="PF01796">
    <property type="entry name" value="OB_ChsH2_C"/>
    <property type="match status" value="1"/>
</dbReference>
<feature type="domain" description="ChsH2 C-terminal OB-fold" evidence="2">
    <location>
        <begin position="85"/>
        <end position="147"/>
    </location>
</feature>
<dbReference type="SUPFAM" id="SSF53901">
    <property type="entry name" value="Thiolase-like"/>
    <property type="match status" value="2"/>
</dbReference>
<dbReference type="AlphaFoldDB" id="A0A1X2LC07"/>
<accession>A0A1X2LC07</accession>
<dbReference type="Proteomes" id="UP000242320">
    <property type="component" value="Unassembled WGS sequence"/>
</dbReference>
<sequence>MMYSKSVTVRGGCSSVTTGGVMTEPGPAEPVVRPLPQPSISSEPFWTSGADGRLRIAQCQACGRYHHPPRPICPHCRGDEVAMTPVSGRATVAGFTVNHQQWLPRLPPPYVVAVVALAEDPSARLTTNIVGCDPEHVAIGLQVKVIFERQDDIWIPLFEPDSEAADAGPVPGPGDLSRDVRPMSSTRKFEDKVALTGVGSSTIGRRLMVDPLSLTVTACLRAVADAGLDLADIDGLATYPGGLAGGMSEGGVTAVEEALRIRPTWIAGGAEVPGPSGCVVAAMLAVAAGLCRHVLCFRTVWESTHTALARRAKSAGGESRASGMFEWRAPFGAMSAANWIGVNASHYFWRYGGDRASTLAPIALTARANASRNPAAIYRDRLTLDDYLSARMISSPFGLYDCDVPCDGAIAVVVSSIDTAADRPKPPVLVEAVGTQVLDRISWDQDTLTHEPQVFGPAKHLWTRTSLRPDDVDVAELYDGFTFNAVSWLEALGFCGVGEAADFLDGGTTIALDGKLPLNTHGGQLSAGRTHGFGFLAEAIAQLRGEAAGRQVANAQVAVVTTGGGTPGGALLLRREN</sequence>
<dbReference type="InterPro" id="IPR022002">
    <property type="entry name" value="ChsH2_Znr"/>
</dbReference>
<dbReference type="GO" id="GO:0016746">
    <property type="term" value="F:acyltransferase activity"/>
    <property type="evidence" value="ECO:0007669"/>
    <property type="project" value="InterPro"/>
</dbReference>
<dbReference type="Gene3D" id="3.40.47.10">
    <property type="match status" value="1"/>
</dbReference>
<dbReference type="CDD" id="cd00829">
    <property type="entry name" value="SCP-x_thiolase"/>
    <property type="match status" value="1"/>
</dbReference>
<evidence type="ECO:0000259" key="2">
    <source>
        <dbReference type="Pfam" id="PF01796"/>
    </source>
</evidence>
<evidence type="ECO:0000259" key="3">
    <source>
        <dbReference type="Pfam" id="PF12172"/>
    </source>
</evidence>
<proteinExistence type="predicted"/>
<dbReference type="PANTHER" id="PTHR42870:SF1">
    <property type="entry name" value="NON-SPECIFIC LIPID-TRANSFER PROTEIN-LIKE 2"/>
    <property type="match status" value="1"/>
</dbReference>
<feature type="domain" description="ChsH2 rubredoxin-like zinc ribbon" evidence="3">
    <location>
        <begin position="46"/>
        <end position="81"/>
    </location>
</feature>
<reference evidence="5 6" key="1">
    <citation type="submission" date="2017-04" db="EMBL/GenBank/DDBJ databases">
        <title>The new phylogeny of genus Mycobacterium.</title>
        <authorList>
            <person name="Tortoli E."/>
            <person name="Trovato A."/>
            <person name="Cirillo D.M."/>
        </authorList>
    </citation>
    <scope>NUCLEOTIDE SEQUENCE [LARGE SCALE GENOMIC DNA]</scope>
    <source>
        <strain evidence="5 6">DSM 45247</strain>
    </source>
</reference>
<dbReference type="PANTHER" id="PTHR42870">
    <property type="entry name" value="ACETYL-COA C-ACETYLTRANSFERASE"/>
    <property type="match status" value="1"/>
</dbReference>
<dbReference type="InterPro" id="IPR055140">
    <property type="entry name" value="Thiolase_C_2"/>
</dbReference>
<dbReference type="Gene3D" id="6.10.30.10">
    <property type="match status" value="1"/>
</dbReference>
<evidence type="ECO:0000313" key="6">
    <source>
        <dbReference type="Proteomes" id="UP000242320"/>
    </source>
</evidence>